<feature type="transmembrane region" description="Helical" evidence="2">
    <location>
        <begin position="763"/>
        <end position="781"/>
    </location>
</feature>
<feature type="transmembrane region" description="Helical" evidence="2">
    <location>
        <begin position="816"/>
        <end position="840"/>
    </location>
</feature>
<feature type="compositionally biased region" description="Low complexity" evidence="1">
    <location>
        <begin position="658"/>
        <end position="667"/>
    </location>
</feature>
<protein>
    <submittedName>
        <fullName evidence="3">GT2 family glycosyltransferase</fullName>
    </submittedName>
</protein>
<accession>A0A9X2GWS9</accession>
<feature type="transmembrane region" description="Helical" evidence="2">
    <location>
        <begin position="852"/>
        <end position="874"/>
    </location>
</feature>
<feature type="transmembrane region" description="Helical" evidence="2">
    <location>
        <begin position="246"/>
        <end position="264"/>
    </location>
</feature>
<dbReference type="PANTHER" id="PTHR43685:SF3">
    <property type="entry name" value="SLR2126 PROTEIN"/>
    <property type="match status" value="1"/>
</dbReference>
<feature type="transmembrane region" description="Helical" evidence="2">
    <location>
        <begin position="544"/>
        <end position="560"/>
    </location>
</feature>
<feature type="compositionally biased region" description="Low complexity" evidence="1">
    <location>
        <begin position="589"/>
        <end position="614"/>
    </location>
</feature>
<reference evidence="3" key="1">
    <citation type="submission" date="2022-06" db="EMBL/GenBank/DDBJ databases">
        <title>Sequencing the genomes of 1000 actinobacteria strains.</title>
        <authorList>
            <person name="Klenk H.-P."/>
        </authorList>
    </citation>
    <scope>NUCLEOTIDE SEQUENCE</scope>
    <source>
        <strain evidence="3">DSM 46694</strain>
    </source>
</reference>
<dbReference type="InterPro" id="IPR029044">
    <property type="entry name" value="Nucleotide-diphossugar_trans"/>
</dbReference>
<feature type="region of interest" description="Disordered" evidence="1">
    <location>
        <begin position="587"/>
        <end position="696"/>
    </location>
</feature>
<feature type="compositionally biased region" description="Gly residues" evidence="1">
    <location>
        <begin position="645"/>
        <end position="657"/>
    </location>
</feature>
<dbReference type="Gene3D" id="3.90.550.10">
    <property type="entry name" value="Spore Coat Polysaccharide Biosynthesis Protein SpsA, Chain A"/>
    <property type="match status" value="1"/>
</dbReference>
<dbReference type="InterPro" id="IPR050834">
    <property type="entry name" value="Glycosyltransf_2"/>
</dbReference>
<dbReference type="EMBL" id="JAMZEB010000002">
    <property type="protein sequence ID" value="MCP2361813.1"/>
    <property type="molecule type" value="Genomic_DNA"/>
</dbReference>
<comment type="caution">
    <text evidence="3">The sequence shown here is derived from an EMBL/GenBank/DDBJ whole genome shotgun (WGS) entry which is preliminary data.</text>
</comment>
<dbReference type="RefSeq" id="WP_253751700.1">
    <property type="nucleotide sequence ID" value="NZ_BAABKA010000064.1"/>
</dbReference>
<evidence type="ECO:0000313" key="3">
    <source>
        <dbReference type="EMBL" id="MCP2361813.1"/>
    </source>
</evidence>
<sequence>MSRPYVTAIVVSHDGARWLGETLRALINQSRRPDRVAGVDNGSRDGSAGLLGQTLGPGNLISLPRSTGFGESVAKALDRLPSAGRDEWIWLLHDDCAPDRRALEMLLVAAEQDPKAAVLGPKLLDWIDRRRLLELGVTVGRTGRRDTGLEPREFDQGQHDGTREVLSVSTAGMLIRRDVWEKAGGLDPFLPLFRDDLDLCWRVRNAGHKVLNVTSAVAWHAEAAARRRRRITVSGDHPRRLDRRNAIFVVMANLPFMAMMWALLRNVLGSFFRTLLFIVSKQPANALDEVVAMASVLVHPFRLLRARRARSHGRKKGYIRIKRLMTPRGAAYRRLTDMVQSFLAGEAPVDAAGQHHHAAHGEEQDAVPPSDSGAFQRFIGRPGVILMFALTVVSLLAERSLLGGERLGGGALVPVTGGAAELWAFYLEGFHDVGLGSTAPAPPYVAVLAALSTLAFGKTWLAVSMLLLGSVPLAGATAYLATRHLIPSVPARAWAAGTYALLPVATGAISGGRLGTAVVFVLLPVYAWLLGIILLAPDRRRARRAAWALGLWLTVGMAFVPLVYPLFAVLGVLGAVGLGRLAGGGRGQATADADASDTATPSGTFATGSGSGFAPATGPGSGFAPAHGPGSGFTPATGPDPGSGFVPGPGPGFGAGAAGSPAGSPAGADGGRRGRAGGRRGRARGGVLSRRGGGAGGRVSREALVSMAIVLAVPPVLLLPWTAGLVTDPGRILLEAGLHNPALVNPSLPPEALLALSPGGPGLPPFWVTAGLVAAALAALLMRRQRLIVAIGWGVALYGVLAGVLVSRITVDGAKVWPGVPLAIAGTGLVVLVGLTAHRLAELRAGGGLRRLGATAMVVVAFSTPLLAAGYWVVGGVRGPLVGDARDVLPALAAARTAQGERTLVIKGTGFAVLHGRTPLIGEAELPAETQARDRVGAAVQGLVGGRGGDAATLAAQGIAMVAVAPPVSPELARTLDSQPSLERMSLSETGGGLWRLAEPVTRVPVEPVSVLHTVWLWAQGALLLVAALLASPGRSRPEPADTPPAVALAGA</sequence>
<dbReference type="AlphaFoldDB" id="A0A9X2GWS9"/>
<keyword evidence="2" id="KW-1133">Transmembrane helix</keyword>
<dbReference type="SUPFAM" id="SSF53448">
    <property type="entry name" value="Nucleotide-diphospho-sugar transferases"/>
    <property type="match status" value="1"/>
</dbReference>
<keyword evidence="4" id="KW-1185">Reference proteome</keyword>
<dbReference type="PANTHER" id="PTHR43685">
    <property type="entry name" value="GLYCOSYLTRANSFERASE"/>
    <property type="match status" value="1"/>
</dbReference>
<feature type="transmembrane region" description="Helical" evidence="2">
    <location>
        <begin position="284"/>
        <end position="304"/>
    </location>
</feature>
<dbReference type="Proteomes" id="UP001139648">
    <property type="component" value="Unassembled WGS sequence"/>
</dbReference>
<dbReference type="Pfam" id="PF13641">
    <property type="entry name" value="Glyco_tranf_2_3"/>
    <property type="match status" value="1"/>
</dbReference>
<feature type="compositionally biased region" description="Basic residues" evidence="1">
    <location>
        <begin position="673"/>
        <end position="683"/>
    </location>
</feature>
<evidence type="ECO:0000313" key="4">
    <source>
        <dbReference type="Proteomes" id="UP001139648"/>
    </source>
</evidence>
<keyword evidence="2" id="KW-0472">Membrane</keyword>
<evidence type="ECO:0000256" key="1">
    <source>
        <dbReference type="SAM" id="MobiDB-lite"/>
    </source>
</evidence>
<gene>
    <name evidence="3" type="ORF">HD597_008833</name>
</gene>
<proteinExistence type="predicted"/>
<keyword evidence="2" id="KW-0812">Transmembrane</keyword>
<feature type="transmembrane region" description="Helical" evidence="2">
    <location>
        <begin position="517"/>
        <end position="537"/>
    </location>
</feature>
<name>A0A9X2GWS9_9ACTN</name>
<evidence type="ECO:0000256" key="2">
    <source>
        <dbReference type="SAM" id="Phobius"/>
    </source>
</evidence>
<feature type="transmembrane region" description="Helical" evidence="2">
    <location>
        <begin position="378"/>
        <end position="397"/>
    </location>
</feature>
<feature type="transmembrane region" description="Helical" evidence="2">
    <location>
        <begin position="788"/>
        <end position="810"/>
    </location>
</feature>
<feature type="transmembrane region" description="Helical" evidence="2">
    <location>
        <begin position="493"/>
        <end position="511"/>
    </location>
</feature>
<feature type="transmembrane region" description="Helical" evidence="2">
    <location>
        <begin position="460"/>
        <end position="481"/>
    </location>
</feature>
<organism evidence="3 4">
    <name type="scientific">Nonomuraea thailandensis</name>
    <dbReference type="NCBI Taxonomy" id="1188745"/>
    <lineage>
        <taxon>Bacteria</taxon>
        <taxon>Bacillati</taxon>
        <taxon>Actinomycetota</taxon>
        <taxon>Actinomycetes</taxon>
        <taxon>Streptosporangiales</taxon>
        <taxon>Streptosporangiaceae</taxon>
        <taxon>Nonomuraea</taxon>
    </lineage>
</organism>